<gene>
    <name evidence="2" type="ORF">AWU67_11735</name>
</gene>
<accession>A0A0X8E5H3</accession>
<proteinExistence type="predicted"/>
<evidence type="ECO:0000313" key="2">
    <source>
        <dbReference type="EMBL" id="AMB59421.1"/>
    </source>
</evidence>
<dbReference type="InterPro" id="IPR001845">
    <property type="entry name" value="HTH_ArsR_DNA-bd_dom"/>
</dbReference>
<dbReference type="CDD" id="cd00090">
    <property type="entry name" value="HTH_ARSR"/>
    <property type="match status" value="1"/>
</dbReference>
<dbReference type="KEGG" id="mvd:AWU67_11735"/>
<evidence type="ECO:0000259" key="1">
    <source>
        <dbReference type="SMART" id="SM00418"/>
    </source>
</evidence>
<dbReference type="SUPFAM" id="SSF46785">
    <property type="entry name" value="Winged helix' DNA-binding domain"/>
    <property type="match status" value="1"/>
</dbReference>
<dbReference type="GO" id="GO:0003700">
    <property type="term" value="F:DNA-binding transcription factor activity"/>
    <property type="evidence" value="ECO:0007669"/>
    <property type="project" value="InterPro"/>
</dbReference>
<reference evidence="3" key="2">
    <citation type="submission" date="2016-01" db="EMBL/GenBank/DDBJ databases">
        <title>First complete genome sequence of a species in the genus Microterricola, an extremophilic cold active enzyme producing strain ERGS5:02 isolated from Sikkim Himalaya.</title>
        <authorList>
            <person name="Kumar R."/>
            <person name="Singh D."/>
            <person name="Swarnkar M.K."/>
        </authorList>
    </citation>
    <scope>NUCLEOTIDE SEQUENCE [LARGE SCALE GENOMIC DNA]</scope>
    <source>
        <strain evidence="3">ERGS5:02</strain>
    </source>
</reference>
<dbReference type="Pfam" id="PF12840">
    <property type="entry name" value="HTH_20"/>
    <property type="match status" value="1"/>
</dbReference>
<reference evidence="2 3" key="1">
    <citation type="journal article" date="2016" name="J. Biotechnol.">
        <title>First complete genome sequence of a species in the genus Microterricola, an extremophilic cold active enzyme producing bacterial strain ERGS5:02 isolated from Sikkim Himalaya.</title>
        <authorList>
            <person name="Himanshu"/>
            <person name="Swarnkar M.K."/>
            <person name="Singh D."/>
            <person name="Kumar R."/>
        </authorList>
    </citation>
    <scope>NUCLEOTIDE SEQUENCE [LARGE SCALE GENOMIC DNA]</scope>
    <source>
        <strain evidence="2 3">ERGS5:02</strain>
    </source>
</reference>
<dbReference type="RefSeq" id="WP_067229201.1">
    <property type="nucleotide sequence ID" value="NZ_CP014145.1"/>
</dbReference>
<organism evidence="2 3">
    <name type="scientific">Microterricola viridarii</name>
    <dbReference type="NCBI Taxonomy" id="412690"/>
    <lineage>
        <taxon>Bacteria</taxon>
        <taxon>Bacillati</taxon>
        <taxon>Actinomycetota</taxon>
        <taxon>Actinomycetes</taxon>
        <taxon>Micrococcales</taxon>
        <taxon>Microbacteriaceae</taxon>
        <taxon>Microterricola</taxon>
    </lineage>
</organism>
<name>A0A0X8E5H3_9MICO</name>
<dbReference type="Gene3D" id="1.10.10.10">
    <property type="entry name" value="Winged helix-like DNA-binding domain superfamily/Winged helix DNA-binding domain"/>
    <property type="match status" value="1"/>
</dbReference>
<feature type="domain" description="HTH arsR-type" evidence="1">
    <location>
        <begin position="19"/>
        <end position="103"/>
    </location>
</feature>
<keyword evidence="3" id="KW-1185">Reference proteome</keyword>
<dbReference type="InterPro" id="IPR036390">
    <property type="entry name" value="WH_DNA-bd_sf"/>
</dbReference>
<sequence>MDDNNSAPKRPMQGMRDPRSLRALAHPLRLKLLGILRSDGAHSVGQLSALVDEAPGTVSYHLGILAEFGFVIPAPERARDGRERWWQAAHSHTVFEPAELLDDPEQLGAVRVLQQSILQSYLGELLDALDAEPTVGREWVAASTHSDSFAYLTAPQLAEFSAELSALSRKWEAAGDPEAADVKPVRWILHAFPRA</sequence>
<dbReference type="InterPro" id="IPR011991">
    <property type="entry name" value="ArsR-like_HTH"/>
</dbReference>
<protein>
    <recommendedName>
        <fullName evidence="1">HTH arsR-type domain-containing protein</fullName>
    </recommendedName>
</protein>
<dbReference type="AlphaFoldDB" id="A0A0X8E5H3"/>
<dbReference type="OrthoDB" id="7945987at2"/>
<dbReference type="Proteomes" id="UP000058305">
    <property type="component" value="Chromosome"/>
</dbReference>
<dbReference type="SMART" id="SM00418">
    <property type="entry name" value="HTH_ARSR"/>
    <property type="match status" value="1"/>
</dbReference>
<dbReference type="EMBL" id="CP014145">
    <property type="protein sequence ID" value="AMB59421.1"/>
    <property type="molecule type" value="Genomic_DNA"/>
</dbReference>
<dbReference type="InterPro" id="IPR036388">
    <property type="entry name" value="WH-like_DNA-bd_sf"/>
</dbReference>
<evidence type="ECO:0000313" key="3">
    <source>
        <dbReference type="Proteomes" id="UP000058305"/>
    </source>
</evidence>